<comment type="caution">
    <text evidence="3">The sequence shown here is derived from an EMBL/GenBank/DDBJ whole genome shotgun (WGS) entry which is preliminary data.</text>
</comment>
<keyword evidence="4" id="KW-1185">Reference proteome</keyword>
<feature type="compositionally biased region" description="Basic and acidic residues" evidence="1">
    <location>
        <begin position="51"/>
        <end position="62"/>
    </location>
</feature>
<gene>
    <name evidence="3" type="ORF">V1478_015861</name>
</gene>
<evidence type="ECO:0000256" key="2">
    <source>
        <dbReference type="SAM" id="Phobius"/>
    </source>
</evidence>
<feature type="compositionally biased region" description="Polar residues" evidence="1">
    <location>
        <begin position="159"/>
        <end position="181"/>
    </location>
</feature>
<reference evidence="3 4" key="1">
    <citation type="journal article" date="2024" name="Ann. Entomol. Soc. Am.">
        <title>Genomic analyses of the southern and eastern yellowjacket wasps (Hymenoptera: Vespidae) reveal evolutionary signatures of social life.</title>
        <authorList>
            <person name="Catto M.A."/>
            <person name="Caine P.B."/>
            <person name="Orr S.E."/>
            <person name="Hunt B.G."/>
            <person name="Goodisman M.A.D."/>
        </authorList>
    </citation>
    <scope>NUCLEOTIDE SEQUENCE [LARGE SCALE GENOMIC DNA]</scope>
    <source>
        <strain evidence="3">233</strain>
        <tissue evidence="3">Head and thorax</tissue>
    </source>
</reference>
<accession>A0ABD2A217</accession>
<keyword evidence="2" id="KW-0472">Membrane</keyword>
<keyword evidence="2" id="KW-1133">Transmembrane helix</keyword>
<feature type="transmembrane region" description="Helical" evidence="2">
    <location>
        <begin position="102"/>
        <end position="129"/>
    </location>
</feature>
<protein>
    <submittedName>
        <fullName evidence="3">Uncharacterized protein</fullName>
    </submittedName>
</protein>
<dbReference type="Proteomes" id="UP001607302">
    <property type="component" value="Unassembled WGS sequence"/>
</dbReference>
<feature type="compositionally biased region" description="Basic and acidic residues" evidence="1">
    <location>
        <begin position="8"/>
        <end position="34"/>
    </location>
</feature>
<feature type="region of interest" description="Disordered" evidence="1">
    <location>
        <begin position="1"/>
        <end position="63"/>
    </location>
</feature>
<evidence type="ECO:0000313" key="3">
    <source>
        <dbReference type="EMBL" id="KAL2714676.1"/>
    </source>
</evidence>
<dbReference type="EMBL" id="JAUDFV010000156">
    <property type="protein sequence ID" value="KAL2714676.1"/>
    <property type="molecule type" value="Genomic_DNA"/>
</dbReference>
<proteinExistence type="predicted"/>
<keyword evidence="2" id="KW-0812">Transmembrane</keyword>
<organism evidence="3 4">
    <name type="scientific">Vespula squamosa</name>
    <name type="common">Southern yellow jacket</name>
    <name type="synonym">Wasp</name>
    <dbReference type="NCBI Taxonomy" id="30214"/>
    <lineage>
        <taxon>Eukaryota</taxon>
        <taxon>Metazoa</taxon>
        <taxon>Ecdysozoa</taxon>
        <taxon>Arthropoda</taxon>
        <taxon>Hexapoda</taxon>
        <taxon>Insecta</taxon>
        <taxon>Pterygota</taxon>
        <taxon>Neoptera</taxon>
        <taxon>Endopterygota</taxon>
        <taxon>Hymenoptera</taxon>
        <taxon>Apocrita</taxon>
        <taxon>Aculeata</taxon>
        <taxon>Vespoidea</taxon>
        <taxon>Vespidae</taxon>
        <taxon>Vespinae</taxon>
        <taxon>Vespula</taxon>
    </lineage>
</organism>
<evidence type="ECO:0000256" key="1">
    <source>
        <dbReference type="SAM" id="MobiDB-lite"/>
    </source>
</evidence>
<name>A0ABD2A217_VESSQ</name>
<evidence type="ECO:0000313" key="4">
    <source>
        <dbReference type="Proteomes" id="UP001607302"/>
    </source>
</evidence>
<feature type="compositionally biased region" description="Basic and acidic residues" evidence="1">
    <location>
        <begin position="146"/>
        <end position="156"/>
    </location>
</feature>
<feature type="region of interest" description="Disordered" evidence="1">
    <location>
        <begin position="146"/>
        <end position="181"/>
    </location>
</feature>
<sequence length="181" mass="20274">MRRRRRKEEKEKKKERKRESAKEEEGGEGGEGRKGGKGGGGVGGGGDGEGGEGRERVERVHSDVGVPRSLDIRGAAAQTLLMDVRRVNRPNQKRTDERGGSLLFLAAAAAVIVLVVIFRHFFFFLYFSYSRIDSLKFLPKGSLPRDTFRATRDTKNKRYPSTTDMPWQTQTASRSDLNLSE</sequence>
<dbReference type="AlphaFoldDB" id="A0ABD2A217"/>
<feature type="compositionally biased region" description="Gly residues" evidence="1">
    <location>
        <begin position="37"/>
        <end position="48"/>
    </location>
</feature>